<evidence type="ECO:0000256" key="1">
    <source>
        <dbReference type="ARBA" id="ARBA00008857"/>
    </source>
</evidence>
<feature type="domain" description="Core-binding (CB)" evidence="7">
    <location>
        <begin position="1"/>
        <end position="82"/>
    </location>
</feature>
<organism evidence="8 9">
    <name type="scientific">Candidatus Desulfaltia bathyphila</name>
    <dbReference type="NCBI Taxonomy" id="2841697"/>
    <lineage>
        <taxon>Bacteria</taxon>
        <taxon>Pseudomonadati</taxon>
        <taxon>Thermodesulfobacteriota</taxon>
        <taxon>Desulfobacteria</taxon>
        <taxon>Desulfobacterales</taxon>
        <taxon>Desulfobacterales incertae sedis</taxon>
        <taxon>Candidatus Desulfaltia</taxon>
    </lineage>
</organism>
<dbReference type="SUPFAM" id="SSF56349">
    <property type="entry name" value="DNA breaking-rejoining enzymes"/>
    <property type="match status" value="1"/>
</dbReference>
<keyword evidence="3 5" id="KW-0238">DNA-binding</keyword>
<protein>
    <submittedName>
        <fullName evidence="8">Site-specific integrase</fullName>
    </submittedName>
</protein>
<dbReference type="EMBL" id="JACNLL010000074">
    <property type="protein sequence ID" value="MBC8200065.1"/>
    <property type="molecule type" value="Genomic_DNA"/>
</dbReference>
<reference evidence="8 9" key="1">
    <citation type="submission" date="2020-08" db="EMBL/GenBank/DDBJ databases">
        <title>Bridging the membrane lipid divide: bacteria of the FCB group superphylum have the potential to synthesize archaeal ether lipids.</title>
        <authorList>
            <person name="Villanueva L."/>
            <person name="Von Meijenfeldt F.A.B."/>
            <person name="Westbye A.B."/>
            <person name="Yadav S."/>
            <person name="Hopmans E.C."/>
            <person name="Dutilh B.E."/>
            <person name="Sinninghe Damste J.S."/>
        </authorList>
    </citation>
    <scope>NUCLEOTIDE SEQUENCE [LARGE SCALE GENOMIC DNA]</scope>
    <source>
        <strain evidence="8">NIOZ-UU82</strain>
    </source>
</reference>
<dbReference type="PANTHER" id="PTHR30349:SF64">
    <property type="entry name" value="PROPHAGE INTEGRASE INTD-RELATED"/>
    <property type="match status" value="1"/>
</dbReference>
<evidence type="ECO:0000313" key="9">
    <source>
        <dbReference type="Proteomes" id="UP000603545"/>
    </source>
</evidence>
<feature type="non-terminal residue" evidence="8">
    <location>
        <position position="204"/>
    </location>
</feature>
<dbReference type="InterPro" id="IPR002104">
    <property type="entry name" value="Integrase_catalytic"/>
</dbReference>
<gene>
    <name evidence="8" type="ORF">H8E80_08500</name>
</gene>
<evidence type="ECO:0000259" key="6">
    <source>
        <dbReference type="PROSITE" id="PS51898"/>
    </source>
</evidence>
<evidence type="ECO:0000256" key="2">
    <source>
        <dbReference type="ARBA" id="ARBA00022908"/>
    </source>
</evidence>
<dbReference type="GO" id="GO:0003677">
    <property type="term" value="F:DNA binding"/>
    <property type="evidence" value="ECO:0007669"/>
    <property type="project" value="UniProtKB-UniRule"/>
</dbReference>
<sequence length="204" mass="23599">MNAKLYDRFISDLELKGYAKRSINSYVKSVRQLQRFCNKPLSKITQADLKAYWLACKTEYGWSSATLRISYSGIKLFFSITLVRKWKIFSQIRWQRKESLPTVLSTKEVRRIIGNLPTLQSKVFYLTLYSLGLRLQETINLQVGDIDKDRLIVHIRNGKGGRDRVVPLPGVTLRGLRAYYKTHRNSQWIFPALGHNQGKEAGTT</sequence>
<comment type="caution">
    <text evidence="8">The sequence shown here is derived from an EMBL/GenBank/DDBJ whole genome shotgun (WGS) entry which is preliminary data.</text>
</comment>
<dbReference type="InterPro" id="IPR010998">
    <property type="entry name" value="Integrase_recombinase_N"/>
</dbReference>
<dbReference type="InterPro" id="IPR050090">
    <property type="entry name" value="Tyrosine_recombinase_XerCD"/>
</dbReference>
<accession>A0A8J6N8X3</accession>
<evidence type="ECO:0000259" key="7">
    <source>
        <dbReference type="PROSITE" id="PS51900"/>
    </source>
</evidence>
<evidence type="ECO:0000256" key="3">
    <source>
        <dbReference type="ARBA" id="ARBA00023125"/>
    </source>
</evidence>
<dbReference type="Gene3D" id="1.10.443.10">
    <property type="entry name" value="Intergrase catalytic core"/>
    <property type="match status" value="1"/>
</dbReference>
<evidence type="ECO:0000256" key="5">
    <source>
        <dbReference type="PROSITE-ProRule" id="PRU01248"/>
    </source>
</evidence>
<dbReference type="Pfam" id="PF00589">
    <property type="entry name" value="Phage_integrase"/>
    <property type="match status" value="1"/>
</dbReference>
<dbReference type="InterPro" id="IPR013762">
    <property type="entry name" value="Integrase-like_cat_sf"/>
</dbReference>
<dbReference type="Proteomes" id="UP000603545">
    <property type="component" value="Unassembled WGS sequence"/>
</dbReference>
<dbReference type="GO" id="GO:0015074">
    <property type="term" value="P:DNA integration"/>
    <property type="evidence" value="ECO:0007669"/>
    <property type="project" value="UniProtKB-KW"/>
</dbReference>
<dbReference type="InterPro" id="IPR011010">
    <property type="entry name" value="DNA_brk_join_enz"/>
</dbReference>
<feature type="domain" description="Tyr recombinase" evidence="6">
    <location>
        <begin position="99"/>
        <end position="204"/>
    </location>
</feature>
<dbReference type="Pfam" id="PF13495">
    <property type="entry name" value="Phage_int_SAM_4"/>
    <property type="match status" value="1"/>
</dbReference>
<dbReference type="GO" id="GO:0006310">
    <property type="term" value="P:DNA recombination"/>
    <property type="evidence" value="ECO:0007669"/>
    <property type="project" value="UniProtKB-KW"/>
</dbReference>
<dbReference type="InterPro" id="IPR004107">
    <property type="entry name" value="Integrase_SAM-like_N"/>
</dbReference>
<keyword evidence="4" id="KW-0233">DNA recombination</keyword>
<dbReference type="AlphaFoldDB" id="A0A8J6N8X3"/>
<dbReference type="PROSITE" id="PS51900">
    <property type="entry name" value="CB"/>
    <property type="match status" value="1"/>
</dbReference>
<proteinExistence type="inferred from homology"/>
<dbReference type="PANTHER" id="PTHR30349">
    <property type="entry name" value="PHAGE INTEGRASE-RELATED"/>
    <property type="match status" value="1"/>
</dbReference>
<evidence type="ECO:0000256" key="4">
    <source>
        <dbReference type="ARBA" id="ARBA00023172"/>
    </source>
</evidence>
<comment type="similarity">
    <text evidence="1">Belongs to the 'phage' integrase family.</text>
</comment>
<dbReference type="Gene3D" id="1.10.150.130">
    <property type="match status" value="1"/>
</dbReference>
<dbReference type="PROSITE" id="PS51898">
    <property type="entry name" value="TYR_RECOMBINASE"/>
    <property type="match status" value="1"/>
</dbReference>
<name>A0A8J6N8X3_9BACT</name>
<evidence type="ECO:0000313" key="8">
    <source>
        <dbReference type="EMBL" id="MBC8200065.1"/>
    </source>
</evidence>
<dbReference type="InterPro" id="IPR044068">
    <property type="entry name" value="CB"/>
</dbReference>
<keyword evidence="2" id="KW-0229">DNA integration</keyword>